<dbReference type="InterPro" id="IPR006847">
    <property type="entry name" value="IF2_N"/>
</dbReference>
<accession>A0A9Q5ZGY9</accession>
<dbReference type="Pfam" id="PF00009">
    <property type="entry name" value="GTP_EFTU"/>
    <property type="match status" value="1"/>
</dbReference>
<dbReference type="Proteomes" id="UP000222310">
    <property type="component" value="Unassembled WGS sequence"/>
</dbReference>
<feature type="compositionally biased region" description="Polar residues" evidence="10">
    <location>
        <begin position="57"/>
        <end position="77"/>
    </location>
</feature>
<dbReference type="Pfam" id="PF04760">
    <property type="entry name" value="IF2_N"/>
    <property type="match status" value="2"/>
</dbReference>
<dbReference type="InterPro" id="IPR000795">
    <property type="entry name" value="T_Tr_GTP-bd_dom"/>
</dbReference>
<dbReference type="Pfam" id="PF11987">
    <property type="entry name" value="IF-2"/>
    <property type="match status" value="1"/>
</dbReference>
<feature type="region of interest" description="Disordered" evidence="10">
    <location>
        <begin position="57"/>
        <end position="308"/>
    </location>
</feature>
<keyword evidence="6 8" id="KW-0342">GTP-binding</keyword>
<feature type="compositionally biased region" description="Basic and acidic residues" evidence="10">
    <location>
        <begin position="442"/>
        <end position="457"/>
    </location>
</feature>
<dbReference type="NCBIfam" id="TIGR00487">
    <property type="entry name" value="IF-2"/>
    <property type="match status" value="1"/>
</dbReference>
<evidence type="ECO:0000313" key="13">
    <source>
        <dbReference type="Proteomes" id="UP000222310"/>
    </source>
</evidence>
<dbReference type="GO" id="GO:0005829">
    <property type="term" value="C:cytosol"/>
    <property type="evidence" value="ECO:0007669"/>
    <property type="project" value="TreeGrafter"/>
</dbReference>
<gene>
    <name evidence="8" type="primary">infB</name>
    <name evidence="12" type="ORF">VF08_00470</name>
</gene>
<evidence type="ECO:0000256" key="4">
    <source>
        <dbReference type="ARBA" id="ARBA00022741"/>
    </source>
</evidence>
<dbReference type="EMBL" id="LAHD01000001">
    <property type="protein sequence ID" value="PHK07475.1"/>
    <property type="molecule type" value="Genomic_DNA"/>
</dbReference>
<evidence type="ECO:0000259" key="11">
    <source>
        <dbReference type="PROSITE" id="PS51722"/>
    </source>
</evidence>
<comment type="function">
    <text evidence="7 8 9">One of the essential components for the initiation of protein synthesis. Protects formylmethionyl-tRNA from spontaneous hydrolysis and promotes its binding to the 30S ribosomal subunits. Also involved in the hydrolysis of GTP during the formation of the 70S ribosomal complex.</text>
</comment>
<comment type="caution">
    <text evidence="12">The sequence shown here is derived from an EMBL/GenBank/DDBJ whole genome shotgun (WGS) entry which is preliminary data.</text>
</comment>
<dbReference type="PANTHER" id="PTHR43381">
    <property type="entry name" value="TRANSLATION INITIATION FACTOR IF-2-RELATED"/>
    <property type="match status" value="1"/>
</dbReference>
<dbReference type="CDD" id="cd01887">
    <property type="entry name" value="IF2_eIF5B"/>
    <property type="match status" value="1"/>
</dbReference>
<dbReference type="SUPFAM" id="SSF52540">
    <property type="entry name" value="P-loop containing nucleoside triphosphate hydrolases"/>
    <property type="match status" value="1"/>
</dbReference>
<dbReference type="InterPro" id="IPR053905">
    <property type="entry name" value="EF-G-like_DII"/>
</dbReference>
<feature type="domain" description="Tr-type G" evidence="11">
    <location>
        <begin position="540"/>
        <end position="713"/>
    </location>
</feature>
<feature type="binding site" evidence="8">
    <location>
        <begin position="653"/>
        <end position="656"/>
    </location>
    <ligand>
        <name>GTP</name>
        <dbReference type="ChEBI" id="CHEBI:37565"/>
    </ligand>
</feature>
<dbReference type="GO" id="GO:0005525">
    <property type="term" value="F:GTP binding"/>
    <property type="evidence" value="ECO:0007669"/>
    <property type="project" value="UniProtKB-KW"/>
</dbReference>
<feature type="compositionally biased region" description="Polar residues" evidence="10">
    <location>
        <begin position="102"/>
        <end position="120"/>
    </location>
</feature>
<feature type="compositionally biased region" description="Polar residues" evidence="10">
    <location>
        <begin position="213"/>
        <end position="222"/>
    </location>
</feature>
<dbReference type="AlphaFoldDB" id="A0A9Q5ZGY9"/>
<dbReference type="FunFam" id="2.40.30.10:FF:000007">
    <property type="entry name" value="Translation initiation factor IF-2"/>
    <property type="match status" value="1"/>
</dbReference>
<dbReference type="CDD" id="cd03702">
    <property type="entry name" value="IF2_mtIF2_II"/>
    <property type="match status" value="1"/>
</dbReference>
<evidence type="ECO:0000256" key="7">
    <source>
        <dbReference type="ARBA" id="ARBA00025162"/>
    </source>
</evidence>
<proteinExistence type="inferred from homology"/>
<feature type="compositionally biased region" description="Low complexity" evidence="10">
    <location>
        <begin position="416"/>
        <end position="432"/>
    </location>
</feature>
<dbReference type="GeneID" id="57092862"/>
<keyword evidence="8" id="KW-0963">Cytoplasm</keyword>
<comment type="similarity">
    <text evidence="1 8 9">Belongs to the TRAFAC class translation factor GTPase superfamily. Classic translation factor GTPase family. IF-2 subfamily.</text>
</comment>
<dbReference type="InterPro" id="IPR009000">
    <property type="entry name" value="Transl_B-barrel_sf"/>
</dbReference>
<organism evidence="12 13">
    <name type="scientific">Nostoc linckia z8</name>
    <dbReference type="NCBI Taxonomy" id="1628746"/>
    <lineage>
        <taxon>Bacteria</taxon>
        <taxon>Bacillati</taxon>
        <taxon>Cyanobacteriota</taxon>
        <taxon>Cyanophyceae</taxon>
        <taxon>Nostocales</taxon>
        <taxon>Nostocaceae</taxon>
        <taxon>Nostoc</taxon>
    </lineage>
</organism>
<dbReference type="HAMAP" id="MF_00100_B">
    <property type="entry name" value="IF_2_B"/>
    <property type="match status" value="1"/>
</dbReference>
<dbReference type="NCBIfam" id="TIGR00231">
    <property type="entry name" value="small_GTP"/>
    <property type="match status" value="1"/>
</dbReference>
<dbReference type="InterPro" id="IPR036925">
    <property type="entry name" value="TIF_IF2_dom3_sf"/>
</dbReference>
<feature type="binding site" evidence="8">
    <location>
        <begin position="599"/>
        <end position="603"/>
    </location>
    <ligand>
        <name>GTP</name>
        <dbReference type="ChEBI" id="CHEBI:37565"/>
    </ligand>
</feature>
<reference evidence="12 13" key="1">
    <citation type="submission" date="2015-02" db="EMBL/GenBank/DDBJ databases">
        <title>Nostoc linckia genome annotation.</title>
        <authorList>
            <person name="Zhou Z."/>
        </authorList>
    </citation>
    <scope>NUCLEOTIDE SEQUENCE [LARGE SCALE GENOMIC DNA]</scope>
    <source>
        <strain evidence="13">z8</strain>
    </source>
</reference>
<dbReference type="PROSITE" id="PS51722">
    <property type="entry name" value="G_TR_2"/>
    <property type="match status" value="1"/>
</dbReference>
<evidence type="ECO:0000256" key="10">
    <source>
        <dbReference type="SAM" id="MobiDB-lite"/>
    </source>
</evidence>
<dbReference type="SUPFAM" id="SSF50447">
    <property type="entry name" value="Translation proteins"/>
    <property type="match status" value="2"/>
</dbReference>
<keyword evidence="4 8" id="KW-0547">Nucleotide-binding</keyword>
<keyword evidence="3 8" id="KW-0396">Initiation factor</keyword>
<evidence type="ECO:0000256" key="5">
    <source>
        <dbReference type="ARBA" id="ARBA00022917"/>
    </source>
</evidence>
<dbReference type="RefSeq" id="WP_099069650.1">
    <property type="nucleotide sequence ID" value="NZ_LAHD01000001.1"/>
</dbReference>
<dbReference type="InterPro" id="IPR044145">
    <property type="entry name" value="IF2_II"/>
</dbReference>
<keyword evidence="5 8" id="KW-0648">Protein biosynthesis</keyword>
<dbReference type="Gene3D" id="2.40.30.10">
    <property type="entry name" value="Translation factors"/>
    <property type="match status" value="2"/>
</dbReference>
<dbReference type="InterPro" id="IPR027417">
    <property type="entry name" value="P-loop_NTPase"/>
</dbReference>
<name>A0A9Q5ZGY9_NOSLI</name>
<evidence type="ECO:0000256" key="3">
    <source>
        <dbReference type="ARBA" id="ARBA00022540"/>
    </source>
</evidence>
<feature type="compositionally biased region" description="Basic and acidic residues" evidence="10">
    <location>
        <begin position="182"/>
        <end position="197"/>
    </location>
</feature>
<feature type="region of interest" description="Disordered" evidence="10">
    <location>
        <begin position="404"/>
        <end position="457"/>
    </location>
</feature>
<dbReference type="InterPro" id="IPR015760">
    <property type="entry name" value="TIF_IF2"/>
</dbReference>
<dbReference type="Gene3D" id="3.40.50.300">
    <property type="entry name" value="P-loop containing nucleotide triphosphate hydrolases"/>
    <property type="match status" value="1"/>
</dbReference>
<comment type="caution">
    <text evidence="8">Lacks conserved residue(s) required for the propagation of feature annotation.</text>
</comment>
<dbReference type="PANTHER" id="PTHR43381:SF5">
    <property type="entry name" value="TR-TYPE G DOMAIN-CONTAINING PROTEIN"/>
    <property type="match status" value="1"/>
</dbReference>
<feature type="compositionally biased region" description="Basic and acidic residues" evidence="10">
    <location>
        <begin position="225"/>
        <end position="243"/>
    </location>
</feature>
<evidence type="ECO:0000313" key="12">
    <source>
        <dbReference type="EMBL" id="PHK07475.1"/>
    </source>
</evidence>
<dbReference type="FunFam" id="2.40.30.10:FF:000008">
    <property type="entry name" value="Translation initiation factor IF-2"/>
    <property type="match status" value="1"/>
</dbReference>
<protein>
    <recommendedName>
        <fullName evidence="2 8">Translation initiation factor IF-2</fullName>
    </recommendedName>
</protein>
<dbReference type="Gene3D" id="3.40.50.10050">
    <property type="entry name" value="Translation initiation factor IF- 2, domain 3"/>
    <property type="match status" value="1"/>
</dbReference>
<dbReference type="InterPro" id="IPR000178">
    <property type="entry name" value="TF_IF2_bacterial-like"/>
</dbReference>
<dbReference type="PRINTS" id="PR00315">
    <property type="entry name" value="ELONGATNFCT"/>
</dbReference>
<dbReference type="Gene3D" id="1.10.10.2480">
    <property type="match status" value="1"/>
</dbReference>
<dbReference type="PROSITE" id="PS01176">
    <property type="entry name" value="IF2"/>
    <property type="match status" value="1"/>
</dbReference>
<evidence type="ECO:0000256" key="9">
    <source>
        <dbReference type="RuleBase" id="RU000644"/>
    </source>
</evidence>
<dbReference type="InterPro" id="IPR023115">
    <property type="entry name" value="TIF_IF2_dom3"/>
</dbReference>
<dbReference type="InterPro" id="IPR005225">
    <property type="entry name" value="Small_GTP-bd"/>
</dbReference>
<evidence type="ECO:0000256" key="1">
    <source>
        <dbReference type="ARBA" id="ARBA00007733"/>
    </source>
</evidence>
<dbReference type="GO" id="GO:0003743">
    <property type="term" value="F:translation initiation factor activity"/>
    <property type="evidence" value="ECO:0007669"/>
    <property type="project" value="UniProtKB-UniRule"/>
</dbReference>
<evidence type="ECO:0000256" key="2">
    <source>
        <dbReference type="ARBA" id="ARBA00020675"/>
    </source>
</evidence>
<dbReference type="GO" id="GO:0003924">
    <property type="term" value="F:GTPase activity"/>
    <property type="evidence" value="ECO:0007669"/>
    <property type="project" value="UniProtKB-UniRule"/>
</dbReference>
<comment type="subcellular location">
    <subcellularLocation>
        <location evidence="8">Cytoplasm</location>
    </subcellularLocation>
</comment>
<dbReference type="SUPFAM" id="SSF52156">
    <property type="entry name" value="Initiation factor IF2/eIF5b, domain 3"/>
    <property type="match status" value="1"/>
</dbReference>
<dbReference type="FunFam" id="3.40.50.10050:FF:000001">
    <property type="entry name" value="Translation initiation factor IF-2"/>
    <property type="match status" value="1"/>
</dbReference>
<sequence length="1046" mass="113064">MNNGKVRIYELSKELNLDNKELLAICDQLNIAVKSHSSTISESEAEQIRTAAQKLAATNVTPKKEPGTTSHKSNSLPNGGRNRPAAPHKQQILEIRKPKILRNTTSNAPEASVATNTQAALSEANPPSPPRPFATPVSPMKPTAPIRPVPRNQSETPEQPPVKNLEQAPSPNQPQEKPVAQKPEKVIPPRPKPEKPQKPQLVAPPARPAAEQLQVSEPQTATDKPILKRERPRTAEGDRDHQIIKPKVAKLPADQAPSAAPQKQPRPTTSPGKPEPRGNRPSAPSPIGDGQRPRPARSGEAVAAAMPIATPPRHLSAIAAKTEVLGEEPIAPELLDLKRPTPPRLAKGGKKWVEEEIIDEVKEKAGKAGVKGKRNKPILLDDDEFEEDLLDDDDLDTPATIQVSLSIVRPPKPKSTKPAQTSAAALATAPTAKTKKSTSNRDQNRRQEVETKRERPEKVVVTGPMTVQELADLLVVADTEIVKILFLKGMAVSITQNLDIPTITLVGKELEIEVETAEPEAEARKVTEMVSAEDLENLHRRPPVVTIMGHVDHGKTTLLDSIRKTKVAAGEAGGITQHIGAYHVDVVHEDKPQQIVFLDTPGHEAFTAMRARGARVTDIAVLVVAADDGVRPQTIEAISHAQAAEVPIVVAINKIDKEAAQPDRVKQELTQYGLTPEEWGGDTIMVPVSAIKGENLDTLLEMILLVAEVAELSANPDRAARGTVIEAHLDKAKGAVATLLIQNGTLHVGDMLVAGSAFGKVRAMVNDRGARVEAASPSFAVEVLGLSDVPAAGDEFEVFENEKEARNLASDRADKQRLSRLLQGRVTLTTLSAQAQEGELKELNLILKGDVQGSVEAIVGALKQIPQNEVQIRMLLATAGEITETDIDLASASNAVIIGFNTTFASGARQAADEAGVDVREYNVIYKLLEDIQDALEGLLEPELVEEPLGQTEVRAVFPVGRGAVAGCYVQSGKLIRNCKVRVRRSGKVVYEGVLDSLKRMKEDAREVNAGYECGVGIDKFNDWVEGDIIEAYQMVTKRRTLTLTR</sequence>
<dbReference type="FunFam" id="3.40.50.300:FF:000019">
    <property type="entry name" value="Translation initiation factor IF-2"/>
    <property type="match status" value="1"/>
</dbReference>
<evidence type="ECO:0000256" key="6">
    <source>
        <dbReference type="ARBA" id="ARBA00023134"/>
    </source>
</evidence>
<evidence type="ECO:0000256" key="8">
    <source>
        <dbReference type="HAMAP-Rule" id="MF_00100"/>
    </source>
</evidence>
<dbReference type="CDD" id="cd03692">
    <property type="entry name" value="mtIF2_IVc"/>
    <property type="match status" value="1"/>
</dbReference>
<feature type="binding site" evidence="8">
    <location>
        <begin position="549"/>
        <end position="556"/>
    </location>
    <ligand>
        <name>GTP</name>
        <dbReference type="ChEBI" id="CHEBI:37565"/>
    </ligand>
</feature>
<dbReference type="Pfam" id="PF22042">
    <property type="entry name" value="EF-G_D2"/>
    <property type="match status" value="1"/>
</dbReference>